<evidence type="ECO:0008006" key="3">
    <source>
        <dbReference type="Google" id="ProtNLM"/>
    </source>
</evidence>
<dbReference type="Proteomes" id="UP000470771">
    <property type="component" value="Unassembled WGS sequence"/>
</dbReference>
<protein>
    <recommendedName>
        <fullName evidence="3">NHL repeat-containing protein</fullName>
    </recommendedName>
</protein>
<keyword evidence="2" id="KW-1185">Reference proteome</keyword>
<accession>A0A6N9NIV2</accession>
<dbReference type="InterPro" id="IPR011042">
    <property type="entry name" value="6-blade_b-propeller_TolB-like"/>
</dbReference>
<dbReference type="PANTHER" id="PTHR24104">
    <property type="entry name" value="E3 UBIQUITIN-PROTEIN LIGASE NHLRC1-RELATED"/>
    <property type="match status" value="1"/>
</dbReference>
<dbReference type="GO" id="GO:0008270">
    <property type="term" value="F:zinc ion binding"/>
    <property type="evidence" value="ECO:0007669"/>
    <property type="project" value="UniProtKB-KW"/>
</dbReference>
<dbReference type="RefSeq" id="WP_160632740.1">
    <property type="nucleotide sequence ID" value="NZ_WWNE01000006.1"/>
</dbReference>
<organism evidence="1 2">
    <name type="scientific">Acidiluteibacter ferrifornacis</name>
    <dbReference type="NCBI Taxonomy" id="2692424"/>
    <lineage>
        <taxon>Bacteria</taxon>
        <taxon>Pseudomonadati</taxon>
        <taxon>Bacteroidota</taxon>
        <taxon>Flavobacteriia</taxon>
        <taxon>Flavobacteriales</taxon>
        <taxon>Cryomorphaceae</taxon>
        <taxon>Acidiluteibacter</taxon>
    </lineage>
</organism>
<dbReference type="InterPro" id="IPR050952">
    <property type="entry name" value="TRIM-NHL_E3_ligases"/>
</dbReference>
<evidence type="ECO:0000313" key="1">
    <source>
        <dbReference type="EMBL" id="NBG65779.1"/>
    </source>
</evidence>
<proteinExistence type="predicted"/>
<dbReference type="Gene3D" id="2.120.10.30">
    <property type="entry name" value="TolB, C-terminal domain"/>
    <property type="match status" value="1"/>
</dbReference>
<reference evidence="1 2" key="1">
    <citation type="submission" date="2019-12" db="EMBL/GenBank/DDBJ databases">
        <authorList>
            <person name="Zhao J."/>
        </authorList>
    </citation>
    <scope>NUCLEOTIDE SEQUENCE [LARGE SCALE GENOMIC DNA]</scope>
    <source>
        <strain evidence="1 2">S-15</strain>
    </source>
</reference>
<dbReference type="PANTHER" id="PTHR24104:SF25">
    <property type="entry name" value="PROTEIN LIN-41"/>
    <property type="match status" value="1"/>
</dbReference>
<gene>
    <name evidence="1" type="ORF">GQN54_06590</name>
</gene>
<dbReference type="AlphaFoldDB" id="A0A6N9NIV2"/>
<evidence type="ECO:0000313" key="2">
    <source>
        <dbReference type="Proteomes" id="UP000470771"/>
    </source>
</evidence>
<dbReference type="EMBL" id="WWNE01000006">
    <property type="protein sequence ID" value="NBG65779.1"/>
    <property type="molecule type" value="Genomic_DNA"/>
</dbReference>
<dbReference type="SUPFAM" id="SSF101898">
    <property type="entry name" value="NHL repeat"/>
    <property type="match status" value="1"/>
</dbReference>
<name>A0A6N9NIV2_9FLAO</name>
<sequence>MKSIKVFQFLGLTSILLFTSCEKYFGDKTNLDFIEVPTQNYREVAYVPVQPVLDNFVRPTFVLAGFDELIYVVDNATEEIVAMDESGRELGRKSVPGVISIAQDRRLDILAIGRKDTMISGTLRKLTCIYRLDLSSPLGYGIKYAKITNEVIHPFYDRTTLLSNDDLVKFNGIGTLSDNKYYVTRTGPNNTASSARTPDDAVLQFDANDNFITPIAVNVSGANDRFYFKKPYAISSFVKPPQINASSSQNFIVTSLNDETVLKLQVIEYSESDFGSQYNSVVAPPGDASEADGFLFTPYKFEQPYGVTITGDGTNYIFVADREKDSIYQFSGNGFEGVTPPPASGETKFVKTSFGGTGVELNQFKEPTSVAYNNKILYVADAGNGRVLRFKLTLDIR</sequence>
<comment type="caution">
    <text evidence="1">The sequence shown here is derived from an EMBL/GenBank/DDBJ whole genome shotgun (WGS) entry which is preliminary data.</text>
</comment>
<dbReference type="PROSITE" id="PS51257">
    <property type="entry name" value="PROKAR_LIPOPROTEIN"/>
    <property type="match status" value="1"/>
</dbReference>